<dbReference type="GeneID" id="20324892"/>
<dbReference type="InterPro" id="IPR043502">
    <property type="entry name" value="DNA/RNA_pol_sf"/>
</dbReference>
<feature type="region of interest" description="Disordered" evidence="1">
    <location>
        <begin position="645"/>
        <end position="694"/>
    </location>
</feature>
<organism evidence="3 4">
    <name type="scientific">Opisthorchis viverrini</name>
    <name type="common">Southeast Asian liver fluke</name>
    <dbReference type="NCBI Taxonomy" id="6198"/>
    <lineage>
        <taxon>Eukaryota</taxon>
        <taxon>Metazoa</taxon>
        <taxon>Spiralia</taxon>
        <taxon>Lophotrochozoa</taxon>
        <taxon>Platyhelminthes</taxon>
        <taxon>Trematoda</taxon>
        <taxon>Digenea</taxon>
        <taxon>Opisthorchiida</taxon>
        <taxon>Opisthorchiata</taxon>
        <taxon>Opisthorchiidae</taxon>
        <taxon>Opisthorchis</taxon>
    </lineage>
</organism>
<dbReference type="Proteomes" id="UP000054324">
    <property type="component" value="Unassembled WGS sequence"/>
</dbReference>
<dbReference type="PANTHER" id="PTHR33332">
    <property type="entry name" value="REVERSE TRANSCRIPTASE DOMAIN-CONTAINING PROTEIN"/>
    <property type="match status" value="1"/>
</dbReference>
<dbReference type="SUPFAM" id="SSF56672">
    <property type="entry name" value="DNA/RNA polymerases"/>
    <property type="match status" value="1"/>
</dbReference>
<proteinExistence type="predicted"/>
<dbReference type="OrthoDB" id="547746at2759"/>
<dbReference type="EMBL" id="KL597019">
    <property type="protein sequence ID" value="KER20807.1"/>
    <property type="molecule type" value="Genomic_DNA"/>
</dbReference>
<dbReference type="KEGG" id="ovi:T265_10724"/>
<accession>A0A074Z5K1</accession>
<feature type="domain" description="Reverse transcriptase" evidence="2">
    <location>
        <begin position="108"/>
        <end position="350"/>
    </location>
</feature>
<dbReference type="CDD" id="cd01650">
    <property type="entry name" value="RT_nLTR_like"/>
    <property type="match status" value="1"/>
</dbReference>
<evidence type="ECO:0000256" key="1">
    <source>
        <dbReference type="SAM" id="MobiDB-lite"/>
    </source>
</evidence>
<feature type="compositionally biased region" description="Polar residues" evidence="1">
    <location>
        <begin position="878"/>
        <end position="906"/>
    </location>
</feature>
<dbReference type="RefSeq" id="XP_009175448.1">
    <property type="nucleotide sequence ID" value="XM_009177184.1"/>
</dbReference>
<reference evidence="3 4" key="1">
    <citation type="submission" date="2013-11" db="EMBL/GenBank/DDBJ databases">
        <title>Opisthorchis viverrini - life in the bile duct.</title>
        <authorList>
            <person name="Young N.D."/>
            <person name="Nagarajan N."/>
            <person name="Lin S.J."/>
            <person name="Korhonen P.K."/>
            <person name="Jex A.R."/>
            <person name="Hall R.S."/>
            <person name="Safavi-Hemami H."/>
            <person name="Kaewkong W."/>
            <person name="Bertrand D."/>
            <person name="Gao S."/>
            <person name="Seet Q."/>
            <person name="Wongkham S."/>
            <person name="Teh B.T."/>
            <person name="Wongkham C."/>
            <person name="Intapan P.M."/>
            <person name="Maleewong W."/>
            <person name="Yang X."/>
            <person name="Hu M."/>
            <person name="Wang Z."/>
            <person name="Hofmann A."/>
            <person name="Sternberg P.W."/>
            <person name="Tan P."/>
            <person name="Wang J."/>
            <person name="Gasser R.B."/>
        </authorList>
    </citation>
    <scope>NUCLEOTIDE SEQUENCE [LARGE SCALE GENOMIC DNA]</scope>
</reference>
<dbReference type="Gene3D" id="6.10.140.2210">
    <property type="match status" value="1"/>
</dbReference>
<evidence type="ECO:0000313" key="3">
    <source>
        <dbReference type="EMBL" id="KER20807.1"/>
    </source>
</evidence>
<dbReference type="InterPro" id="IPR013083">
    <property type="entry name" value="Znf_RING/FYVE/PHD"/>
</dbReference>
<dbReference type="InterPro" id="IPR000477">
    <property type="entry name" value="RT_dom"/>
</dbReference>
<feature type="region of interest" description="Disordered" evidence="1">
    <location>
        <begin position="878"/>
        <end position="917"/>
    </location>
</feature>
<dbReference type="Pfam" id="PF18408">
    <property type="entry name" value="zf_Hakai"/>
    <property type="match status" value="1"/>
</dbReference>
<name>A0A074Z5K1_OPIVI</name>
<dbReference type="STRING" id="6198.A0A074Z5K1"/>
<feature type="compositionally biased region" description="Polar residues" evidence="1">
    <location>
        <begin position="664"/>
        <end position="694"/>
    </location>
</feature>
<evidence type="ECO:0000313" key="4">
    <source>
        <dbReference type="Proteomes" id="UP000054324"/>
    </source>
</evidence>
<evidence type="ECO:0000259" key="2">
    <source>
        <dbReference type="PROSITE" id="PS50878"/>
    </source>
</evidence>
<gene>
    <name evidence="3" type="ORF">T265_10724</name>
</gene>
<sequence length="917" mass="99727">MAGGAAPYLHAAIPIPIVLSDTTHAPFCDALWVQIPHLLLVGDFNAPKASWMELQRVKSGGIFAAALFEVVQQSAWTRHAIAPTRYRADQLPSLLDLVITNERHFVDQSLDEGRLPPAWKEAIVTPIYKTGDRLSPGSYRPISLTSVPCKVMERILKRAILDHLTSSNLISPAQHGFLPNRSCVINMLVFMDSLTQAKDQGLISGAIFFDFSKAFDRVPHVPLLHKLQSCGIQGEILRWIKAFLSDRSFLVRIGSIYSSPAPVSVGVPQGSVLGPVLFLIYVNDIPDVLASPCLLFADDLKFWSSNASALQMDVDATKQWSLDWHLPLNDEKRSQIGNRKDHSYFCQFAPQKRSLSGYQKTRVSDYGAGYTAVRLRELVTSVGIGWNQRIRNEVIRRRAFVKQSASSTATYGHGPDFLLGELPPAEMSGTVFALFEMEETWRCMGDDMEGSRSPRPGSWSRSRSPSQGVASYSSRSRSRTRSRSRSSYTSGRRRTYTSRSRSRSHPSGHSRSGSNYSTSSVQISSKDPRDRSKRVNWGNSIWLVGEKAKDVLFHFCDKCDLPIVIYGRLVSKPSFLYHDLSLVAVQACALLSMRCQIVKQMCQKSVQNIERCLVGGIFMCFESDNCRRTYLSQRDLQAHIDHRHRVGSTGGSTTTPAAPGAVQVKTSTAQKTQSKVSPDDSGNQPIPTGSTVPVSLSNDSLSLLQSLQRSSNLAQCASVSVSSATLGFTTGNKNVGLLPLPPTSTSTSLPHPRIPMNVAPPVRPPPTLTPFPQMMQFSTPPPPLGPRGIPPPSVMNPSIPPPAVPAPRSQPPPFSSTNAVAALAAAAAAMSGTHPKPPAMQGRSNSLLSAPLSVGSTGHLQPTGLNLSLLTNALIGGSTTWSRTNTNISNVRTPSSTPSRLPQSGPSGPLNIGRFPF</sequence>
<dbReference type="AlphaFoldDB" id="A0A074Z5K1"/>
<keyword evidence="4" id="KW-1185">Reference proteome</keyword>
<protein>
    <recommendedName>
        <fullName evidence="2">Reverse transcriptase domain-containing protein</fullName>
    </recommendedName>
</protein>
<feature type="compositionally biased region" description="Low complexity" evidence="1">
    <location>
        <begin position="651"/>
        <end position="661"/>
    </location>
</feature>
<feature type="compositionally biased region" description="Low complexity" evidence="1">
    <location>
        <begin position="453"/>
        <end position="475"/>
    </location>
</feature>
<feature type="compositionally biased region" description="Polar residues" evidence="1">
    <location>
        <begin position="515"/>
        <end position="525"/>
    </location>
</feature>
<dbReference type="Pfam" id="PF00078">
    <property type="entry name" value="RVT_1"/>
    <property type="match status" value="1"/>
</dbReference>
<feature type="compositionally biased region" description="Basic residues" evidence="1">
    <location>
        <begin position="491"/>
        <end position="508"/>
    </location>
</feature>
<feature type="region of interest" description="Disordered" evidence="1">
    <location>
        <begin position="445"/>
        <end position="532"/>
    </location>
</feature>
<dbReference type="Gene3D" id="3.30.40.10">
    <property type="entry name" value="Zinc/RING finger domain, C3HC4 (zinc finger)"/>
    <property type="match status" value="1"/>
</dbReference>
<dbReference type="CTD" id="20324892"/>
<dbReference type="PROSITE" id="PS50878">
    <property type="entry name" value="RT_POL"/>
    <property type="match status" value="1"/>
</dbReference>
<dbReference type="InterPro" id="IPR041042">
    <property type="entry name" value="Znf_Hakai"/>
</dbReference>